<evidence type="ECO:0000259" key="9">
    <source>
        <dbReference type="PROSITE" id="PS50893"/>
    </source>
</evidence>
<comment type="similarity">
    <text evidence="2">Belongs to the ABC transporter superfamily. ABCG family. Eye pigment precursor importer (TC 3.A.1.204) subfamily.</text>
</comment>
<dbReference type="STRING" id="568069.A0A1J1J0A9"/>
<accession>A0A1J1J0A9</accession>
<dbReference type="OrthoDB" id="66620at2759"/>
<keyword evidence="3" id="KW-0813">Transport</keyword>
<evidence type="ECO:0000313" key="10">
    <source>
        <dbReference type="EMBL" id="CRL05236.1"/>
    </source>
</evidence>
<dbReference type="Proteomes" id="UP000183832">
    <property type="component" value="Unassembled WGS sequence"/>
</dbReference>
<feature type="transmembrane region" description="Helical" evidence="8">
    <location>
        <begin position="483"/>
        <end position="500"/>
    </location>
</feature>
<dbReference type="AlphaFoldDB" id="A0A1J1J0A9"/>
<keyword evidence="4 8" id="KW-0812">Transmembrane</keyword>
<dbReference type="GO" id="GO:0140359">
    <property type="term" value="F:ABC-type transporter activity"/>
    <property type="evidence" value="ECO:0007669"/>
    <property type="project" value="InterPro"/>
</dbReference>
<proteinExistence type="inferred from homology"/>
<dbReference type="FunFam" id="3.40.50.300:FF:001695">
    <property type="entry name" value="ATP-binding cassette sub-family G member"/>
    <property type="match status" value="1"/>
</dbReference>
<organism evidence="10 11">
    <name type="scientific">Clunio marinus</name>
    <dbReference type="NCBI Taxonomy" id="568069"/>
    <lineage>
        <taxon>Eukaryota</taxon>
        <taxon>Metazoa</taxon>
        <taxon>Ecdysozoa</taxon>
        <taxon>Arthropoda</taxon>
        <taxon>Hexapoda</taxon>
        <taxon>Insecta</taxon>
        <taxon>Pterygota</taxon>
        <taxon>Neoptera</taxon>
        <taxon>Endopterygota</taxon>
        <taxon>Diptera</taxon>
        <taxon>Nematocera</taxon>
        <taxon>Chironomoidea</taxon>
        <taxon>Chironomidae</taxon>
        <taxon>Clunio</taxon>
    </lineage>
</organism>
<name>A0A1J1J0A9_9DIPT</name>
<feature type="domain" description="ABC transporter" evidence="9">
    <location>
        <begin position="288"/>
        <end position="520"/>
    </location>
</feature>
<sequence>MVIEQNLQIYRINNKKINQKIKMEMNTYREERRYSVPQGPNIHHQLPPAASEDLHAWSIYRQNLNSDFTDSALGSSDKSPLPYGNFQLRDTTVHSILNHPRYGPKSPLGSNMYTYLKFGLPRVFPPNGSQRSHRAGPGPGQRHRGRINRGFHRDSAGAGSSGYDSSDNETMRGRVPSNLRKFRSESDFRTIGGMIQHSRPSSRAHNNIPVTALKQPNSRASIAGTQINGYNTSSRYHNNRSHSEADLLGGADREMFYEYDSRIYGEAREPRSRAEHYSAISRRQSSTLIYPNIQIHCLDVEPNVRGISMQAKAGDLFAIMATSCKEGTALVETIAGLRERLGGEILINGQQVSKRMLRQLCGYVPAIEVASLDPRMSVQNTLNYHASLKGPMDKGDLKERIDILVEDLGLTAVRSASISRLTHSEKQRLNVACQLLSQCSVLVLDQTTNSMDIFDTFFLVEYLRQWCSSRICIMTLQPPTFEILSMCSGVLLLSGGRTIFSGSRADLPRHMGQLGYPCPPFKNPADYYLDLVTLDDLSAAALLESSARIESLANAWDRMNSEPPLAAPLASLPDPTKTAGMFGQLGTLCKRYISYKQPGSLLSWISRLIAAAVLSLILGCIFWDIPASDPLLTYNDRLGYHHTIMGIAFWPIILLMIRDIQNDRKYAEKDIKLGLYGRTVYIFVQSLLSVPPSLCIWLAYLLPAHSMAGLYAYTADNDAGIYLYMGYMMLYLIVIQTLALFSSHFISTYKIVASLFMILTTLIVNLSVGSYVIHPADVPDYIKWLIFLSPQKWLMPILTQDEYSDETITSAGGSQLCRNKQVQHQEIIIQQPCKINGTSVLTDFQLLPKYHILDPSDIHRSTLIGLIVAAVVLFFITVFVFLLNTGKMFKGKSKRR</sequence>
<feature type="compositionally biased region" description="Basic residues" evidence="7">
    <location>
        <begin position="141"/>
        <end position="150"/>
    </location>
</feature>
<evidence type="ECO:0000256" key="8">
    <source>
        <dbReference type="SAM" id="Phobius"/>
    </source>
</evidence>
<keyword evidence="11" id="KW-1185">Reference proteome</keyword>
<evidence type="ECO:0000256" key="1">
    <source>
        <dbReference type="ARBA" id="ARBA00004141"/>
    </source>
</evidence>
<protein>
    <submittedName>
        <fullName evidence="10">CLUMA_CG018189, isoform A</fullName>
    </submittedName>
</protein>
<comment type="subcellular location">
    <subcellularLocation>
        <location evidence="1">Membrane</location>
        <topology evidence="1">Multi-pass membrane protein</topology>
    </subcellularLocation>
</comment>
<dbReference type="PANTHER" id="PTHR48041">
    <property type="entry name" value="ABC TRANSPORTER G FAMILY MEMBER 28"/>
    <property type="match status" value="1"/>
</dbReference>
<gene>
    <name evidence="10" type="ORF">CLUMA_CG018189</name>
</gene>
<dbReference type="InterPro" id="IPR003439">
    <property type="entry name" value="ABC_transporter-like_ATP-bd"/>
</dbReference>
<evidence type="ECO:0000256" key="3">
    <source>
        <dbReference type="ARBA" id="ARBA00022448"/>
    </source>
</evidence>
<dbReference type="InterPro" id="IPR013525">
    <property type="entry name" value="ABC2_TM"/>
</dbReference>
<evidence type="ECO:0000256" key="2">
    <source>
        <dbReference type="ARBA" id="ARBA00005814"/>
    </source>
</evidence>
<dbReference type="PROSITE" id="PS50893">
    <property type="entry name" value="ABC_TRANSPORTER_2"/>
    <property type="match status" value="1"/>
</dbReference>
<feature type="transmembrane region" description="Helical" evidence="8">
    <location>
        <begin position="863"/>
        <end position="886"/>
    </location>
</feature>
<keyword evidence="6 8" id="KW-0472">Membrane</keyword>
<dbReference type="Pfam" id="PF01061">
    <property type="entry name" value="ABC2_membrane"/>
    <property type="match status" value="1"/>
</dbReference>
<dbReference type="GO" id="GO:0005886">
    <property type="term" value="C:plasma membrane"/>
    <property type="evidence" value="ECO:0007669"/>
    <property type="project" value="TreeGrafter"/>
</dbReference>
<dbReference type="InterPro" id="IPR050352">
    <property type="entry name" value="ABCG_transporters"/>
</dbReference>
<dbReference type="InterPro" id="IPR027417">
    <property type="entry name" value="P-loop_NTPase"/>
</dbReference>
<dbReference type="Gene3D" id="3.40.50.300">
    <property type="entry name" value="P-loop containing nucleotide triphosphate hydrolases"/>
    <property type="match status" value="1"/>
</dbReference>
<dbReference type="GO" id="GO:0005524">
    <property type="term" value="F:ATP binding"/>
    <property type="evidence" value="ECO:0007669"/>
    <property type="project" value="InterPro"/>
</dbReference>
<dbReference type="SUPFAM" id="SSF52540">
    <property type="entry name" value="P-loop containing nucleoside triphosphate hydrolases"/>
    <property type="match status" value="1"/>
</dbReference>
<feature type="compositionally biased region" description="Low complexity" evidence="7">
    <location>
        <begin position="156"/>
        <end position="165"/>
    </location>
</feature>
<dbReference type="Pfam" id="PF00005">
    <property type="entry name" value="ABC_tran"/>
    <property type="match status" value="1"/>
</dbReference>
<evidence type="ECO:0000256" key="7">
    <source>
        <dbReference type="SAM" id="MobiDB-lite"/>
    </source>
</evidence>
<evidence type="ECO:0000313" key="11">
    <source>
        <dbReference type="Proteomes" id="UP000183832"/>
    </source>
</evidence>
<dbReference type="EMBL" id="CVRI01000064">
    <property type="protein sequence ID" value="CRL05236.1"/>
    <property type="molecule type" value="Genomic_DNA"/>
</dbReference>
<feature type="transmembrane region" description="Helical" evidence="8">
    <location>
        <begin position="638"/>
        <end position="657"/>
    </location>
</feature>
<evidence type="ECO:0000256" key="6">
    <source>
        <dbReference type="ARBA" id="ARBA00023136"/>
    </source>
</evidence>
<feature type="transmembrane region" description="Helical" evidence="8">
    <location>
        <begin position="601"/>
        <end position="626"/>
    </location>
</feature>
<feature type="transmembrane region" description="Helical" evidence="8">
    <location>
        <begin position="678"/>
        <end position="701"/>
    </location>
</feature>
<feature type="transmembrane region" description="Helical" evidence="8">
    <location>
        <begin position="721"/>
        <end position="741"/>
    </location>
</feature>
<evidence type="ECO:0000256" key="5">
    <source>
        <dbReference type="ARBA" id="ARBA00022989"/>
    </source>
</evidence>
<evidence type="ECO:0000256" key="4">
    <source>
        <dbReference type="ARBA" id="ARBA00022692"/>
    </source>
</evidence>
<feature type="transmembrane region" description="Helical" evidence="8">
    <location>
        <begin position="753"/>
        <end position="773"/>
    </location>
</feature>
<reference evidence="10 11" key="1">
    <citation type="submission" date="2015-04" db="EMBL/GenBank/DDBJ databases">
        <authorList>
            <person name="Syromyatnikov M.Y."/>
            <person name="Popov V.N."/>
        </authorList>
    </citation>
    <scope>NUCLEOTIDE SEQUENCE [LARGE SCALE GENOMIC DNA]</scope>
</reference>
<feature type="region of interest" description="Disordered" evidence="7">
    <location>
        <begin position="124"/>
        <end position="178"/>
    </location>
</feature>
<dbReference type="GO" id="GO:0016887">
    <property type="term" value="F:ATP hydrolysis activity"/>
    <property type="evidence" value="ECO:0007669"/>
    <property type="project" value="InterPro"/>
</dbReference>
<dbReference type="PANTHER" id="PTHR48041:SF89">
    <property type="entry name" value="FI03229P"/>
    <property type="match status" value="1"/>
</dbReference>
<keyword evidence="5 8" id="KW-1133">Transmembrane helix</keyword>